<evidence type="ECO:0000313" key="2">
    <source>
        <dbReference type="EMBL" id="EQD89444.1"/>
    </source>
</evidence>
<protein>
    <submittedName>
        <fullName evidence="2">Cbb3-type cytochrome oxidase component FixQ family protein</fullName>
    </submittedName>
</protein>
<dbReference type="InterPro" id="IPR008621">
    <property type="entry name" value="Cbb3-typ_cyt_oxidase_comp"/>
</dbReference>
<dbReference type="Proteomes" id="UP000015816">
    <property type="component" value="Unassembled WGS sequence"/>
</dbReference>
<keyword evidence="1" id="KW-0472">Membrane</keyword>
<sequence>MDLESLRGFAYAFFTILFTLFLYAYIFSMYRKQKKASWIMNAMGI</sequence>
<keyword evidence="1" id="KW-1133">Transmembrane helix</keyword>
<reference evidence="2 3" key="1">
    <citation type="journal article" date="2013" name="Genome Announc.">
        <title>Genome Sequences of Three hpAfrica2 Strains of Helicobacter pylori.</title>
        <authorList>
            <person name="Duncan S.S."/>
            <person name="Bertoli M.T."/>
            <person name="Kersulyte D."/>
            <person name="Valk P.L."/>
            <person name="Tamma S."/>
            <person name="Segal I."/>
            <person name="McClain M.S."/>
            <person name="Cover T.L."/>
            <person name="Berg D.E."/>
        </authorList>
    </citation>
    <scope>NUCLEOTIDE SEQUENCE [LARGE SCALE GENOMIC DNA]</scope>
    <source>
        <strain evidence="2 3">SouthAfrica50</strain>
    </source>
</reference>
<evidence type="ECO:0000313" key="3">
    <source>
        <dbReference type="Proteomes" id="UP000015816"/>
    </source>
</evidence>
<dbReference type="Pfam" id="PF05545">
    <property type="entry name" value="FixQ"/>
    <property type="match status" value="1"/>
</dbReference>
<dbReference type="AlphaFoldDB" id="T2SD69"/>
<feature type="transmembrane region" description="Helical" evidence="1">
    <location>
        <begin position="6"/>
        <end position="27"/>
    </location>
</feature>
<organism evidence="2 3">
    <name type="scientific">Helicobacter pylori SouthAfrica50</name>
    <dbReference type="NCBI Taxonomy" id="1352357"/>
    <lineage>
        <taxon>Bacteria</taxon>
        <taxon>Pseudomonadati</taxon>
        <taxon>Campylobacterota</taxon>
        <taxon>Epsilonproteobacteria</taxon>
        <taxon>Campylobacterales</taxon>
        <taxon>Helicobacteraceae</taxon>
        <taxon>Helicobacter</taxon>
    </lineage>
</organism>
<evidence type="ECO:0000256" key="1">
    <source>
        <dbReference type="SAM" id="Phobius"/>
    </source>
</evidence>
<comment type="caution">
    <text evidence="2">The sequence shown here is derived from an EMBL/GenBank/DDBJ whole genome shotgun (WGS) entry which is preliminary data.</text>
</comment>
<proteinExistence type="predicted"/>
<dbReference type="EMBL" id="AVNI01000002">
    <property type="protein sequence ID" value="EQD89444.1"/>
    <property type="molecule type" value="Genomic_DNA"/>
</dbReference>
<accession>T2SD69</accession>
<name>T2SD69_HELPX</name>
<gene>
    <name evidence="2" type="ORF">HPSA50_1770</name>
</gene>
<dbReference type="PATRIC" id="fig|1352357.3.peg.1733"/>
<keyword evidence="1" id="KW-0812">Transmembrane</keyword>